<dbReference type="Pfam" id="PF14223">
    <property type="entry name" value="Retrotran_gag_2"/>
    <property type="match status" value="1"/>
</dbReference>
<evidence type="ECO:0000256" key="1">
    <source>
        <dbReference type="ARBA" id="ARBA00022750"/>
    </source>
</evidence>
<keyword evidence="1" id="KW-0645">Protease</keyword>
<dbReference type="InterPro" id="IPR001878">
    <property type="entry name" value="Znf_CCHC"/>
</dbReference>
<dbReference type="PANTHER" id="PTHR47481:SF22">
    <property type="entry name" value="RETROTRANSPOSON GAG DOMAIN-CONTAINING PROTEIN"/>
    <property type="match status" value="1"/>
</dbReference>
<dbReference type="Pfam" id="PF22936">
    <property type="entry name" value="Pol_BBD"/>
    <property type="match status" value="1"/>
</dbReference>
<evidence type="ECO:0000256" key="3">
    <source>
        <dbReference type="SAM" id="MobiDB-lite"/>
    </source>
</evidence>
<keyword evidence="6" id="KW-1185">Reference proteome</keyword>
<keyword evidence="2" id="KW-0862">Zinc</keyword>
<dbReference type="InterPro" id="IPR025724">
    <property type="entry name" value="GAG-pre-integrase_dom"/>
</dbReference>
<dbReference type="AlphaFoldDB" id="A0AA39SRW3"/>
<dbReference type="InterPro" id="IPR057670">
    <property type="entry name" value="SH3_retrovirus"/>
</dbReference>
<proteinExistence type="predicted"/>
<organism evidence="5 6">
    <name type="scientific">Acer saccharum</name>
    <name type="common">Sugar maple</name>
    <dbReference type="NCBI Taxonomy" id="4024"/>
    <lineage>
        <taxon>Eukaryota</taxon>
        <taxon>Viridiplantae</taxon>
        <taxon>Streptophyta</taxon>
        <taxon>Embryophyta</taxon>
        <taxon>Tracheophyta</taxon>
        <taxon>Spermatophyta</taxon>
        <taxon>Magnoliopsida</taxon>
        <taxon>eudicotyledons</taxon>
        <taxon>Gunneridae</taxon>
        <taxon>Pentapetalae</taxon>
        <taxon>rosids</taxon>
        <taxon>malvids</taxon>
        <taxon>Sapindales</taxon>
        <taxon>Sapindaceae</taxon>
        <taxon>Hippocastanoideae</taxon>
        <taxon>Acereae</taxon>
        <taxon>Acer</taxon>
    </lineage>
</organism>
<dbReference type="GO" id="GO:0003676">
    <property type="term" value="F:nucleic acid binding"/>
    <property type="evidence" value="ECO:0007669"/>
    <property type="project" value="InterPro"/>
</dbReference>
<keyword evidence="1" id="KW-0064">Aspartyl protease</keyword>
<dbReference type="SUPFAM" id="SSF56672">
    <property type="entry name" value="DNA/RNA polymerases"/>
    <property type="match status" value="1"/>
</dbReference>
<accession>A0AA39SRW3</accession>
<dbReference type="Proteomes" id="UP001168877">
    <property type="component" value="Unassembled WGS sequence"/>
</dbReference>
<sequence>MVAPTPSPSENPTIINVTPASSTALRSNEFHLITINISAQAPLKLTTSNYMSWKIQFQTLFIGYDLLGYIDGSKPCPASTLTVNTVSSPNPAYGIWVRQDQLIMNAIIGSLSPTIISFVASAKTSMEAWNILSNTYAKPSRGRIKQIKLLLKNSTKGTQSITEFLHSVKSRADELALLGAPVTDEDLTDRILDDLDDEYKELVRAVQARDNPISFDELHEKLLTFEASLYGARKDPTPFPATANPANRFNQTWKQQQNGSNWRPPSQGNTGWRPSQHNSFRPPSSPHSGPPNRGQQQPLRPYLGRCQVCGTQGHTAKRCPSFHMVPTQSPVSGLPPLSPNQPTPWQPRAHFAANSFAHNPAWLLDSGASHHVTTDLSNLSLHTPYNGSDNVMIGDGTGLSITNTGSSSLSTSNKTYTLNDVLCVPNMKKNLISISQFCKTNAVSVEFLSTCFYVKDLRTGTVLLTGTTRDGVYEWPALNPRSSPILAFSGVKTSTSNWHHRLGHPAFPILRHVLLNYNLDLSSPLSKDPVCPSCHCNKSHKLPFSSSSIVTSRPLEVIFSDLKIFGCLCYPWLRPYSSHKLEPRSTSCVFLGYSLSQSAYLCFDPSTSRVFVSRHVQFVESIFPYKSLHVSLPRLTSASNSSWIPSVITVSCPSTTSPHSLSVASPSPVVRSPDPSLCGVPYSSSQADPQPCEPTVSIPAEPAAPVSDVAPVSAVSSAPTAASLPSASDSALPPKYMNEPTSVHWDLVKRLLRYLCRTLDDGIVLYRDSTVSLHAFSDADWAGNKDDFSSTSAYVVYLGRTPISWSSKKQTTIARSSTEAEYRSVAATAAEINWVCFLLTDLGLSLSSVPVIYCDNVGATQLCSNPVFHSRMKHVAVDYHFIRDQVQFGSLRVAHVSSKDQLADALTKPLPRPLF</sequence>
<comment type="caution">
    <text evidence="5">The sequence shown here is derived from an EMBL/GenBank/DDBJ whole genome shotgun (WGS) entry which is preliminary data.</text>
</comment>
<dbReference type="InterPro" id="IPR043502">
    <property type="entry name" value="DNA/RNA_pol_sf"/>
</dbReference>
<protein>
    <recommendedName>
        <fullName evidence="4">CCHC-type domain-containing protein</fullName>
    </recommendedName>
</protein>
<gene>
    <name evidence="5" type="ORF">LWI29_021647</name>
</gene>
<evidence type="ECO:0000313" key="6">
    <source>
        <dbReference type="Proteomes" id="UP001168877"/>
    </source>
</evidence>
<dbReference type="InterPro" id="IPR054722">
    <property type="entry name" value="PolX-like_BBD"/>
</dbReference>
<dbReference type="PANTHER" id="PTHR47481">
    <property type="match status" value="1"/>
</dbReference>
<dbReference type="EMBL" id="JAUESC010000004">
    <property type="protein sequence ID" value="KAK0597079.1"/>
    <property type="molecule type" value="Genomic_DNA"/>
</dbReference>
<keyword evidence="2" id="KW-0863">Zinc-finger</keyword>
<feature type="region of interest" description="Disordered" evidence="3">
    <location>
        <begin position="254"/>
        <end position="299"/>
    </location>
</feature>
<dbReference type="GO" id="GO:0008270">
    <property type="term" value="F:zinc ion binding"/>
    <property type="evidence" value="ECO:0007669"/>
    <property type="project" value="UniProtKB-KW"/>
</dbReference>
<feature type="domain" description="CCHC-type" evidence="4">
    <location>
        <begin position="305"/>
        <end position="321"/>
    </location>
</feature>
<dbReference type="GO" id="GO:0004190">
    <property type="term" value="F:aspartic-type endopeptidase activity"/>
    <property type="evidence" value="ECO:0007669"/>
    <property type="project" value="UniProtKB-KW"/>
</dbReference>
<name>A0AA39SRW3_ACESA</name>
<reference evidence="5" key="1">
    <citation type="journal article" date="2022" name="Plant J.">
        <title>Strategies of tolerance reflected in two North American maple genomes.</title>
        <authorList>
            <person name="McEvoy S.L."/>
            <person name="Sezen U.U."/>
            <person name="Trouern-Trend A."/>
            <person name="McMahon S.M."/>
            <person name="Schaberg P.G."/>
            <person name="Yang J."/>
            <person name="Wegrzyn J.L."/>
            <person name="Swenson N.G."/>
        </authorList>
    </citation>
    <scope>NUCLEOTIDE SEQUENCE</scope>
    <source>
        <strain evidence="5">NS2018</strain>
    </source>
</reference>
<evidence type="ECO:0000256" key="2">
    <source>
        <dbReference type="PROSITE-ProRule" id="PRU00047"/>
    </source>
</evidence>
<dbReference type="Pfam" id="PF25597">
    <property type="entry name" value="SH3_retrovirus"/>
    <property type="match status" value="1"/>
</dbReference>
<dbReference type="CDD" id="cd09272">
    <property type="entry name" value="RNase_HI_RT_Ty1"/>
    <property type="match status" value="1"/>
</dbReference>
<evidence type="ECO:0000313" key="5">
    <source>
        <dbReference type="EMBL" id="KAK0597079.1"/>
    </source>
</evidence>
<dbReference type="PROSITE" id="PS50158">
    <property type="entry name" value="ZF_CCHC"/>
    <property type="match status" value="1"/>
</dbReference>
<feature type="compositionally biased region" description="Polar residues" evidence="3">
    <location>
        <begin position="254"/>
        <end position="282"/>
    </location>
</feature>
<keyword evidence="2" id="KW-0479">Metal-binding</keyword>
<feature type="region of interest" description="Disordered" evidence="3">
    <location>
        <begin position="680"/>
        <end position="700"/>
    </location>
</feature>
<evidence type="ECO:0000259" key="4">
    <source>
        <dbReference type="PROSITE" id="PS50158"/>
    </source>
</evidence>
<dbReference type="Pfam" id="PF13976">
    <property type="entry name" value="gag_pre-integrs"/>
    <property type="match status" value="1"/>
</dbReference>
<keyword evidence="1" id="KW-0378">Hydrolase</keyword>
<reference evidence="5" key="2">
    <citation type="submission" date="2023-06" db="EMBL/GenBank/DDBJ databases">
        <authorList>
            <person name="Swenson N.G."/>
            <person name="Wegrzyn J.L."/>
            <person name="Mcevoy S.L."/>
        </authorList>
    </citation>
    <scope>NUCLEOTIDE SEQUENCE</scope>
    <source>
        <strain evidence="5">NS2018</strain>
        <tissue evidence="5">Leaf</tissue>
    </source>
</reference>